<protein>
    <submittedName>
        <fullName evidence="2">Uncharacterized protein</fullName>
    </submittedName>
</protein>
<organism evidence="2 3">
    <name type="scientific">Spirosoma terrae</name>
    <dbReference type="NCBI Taxonomy" id="1968276"/>
    <lineage>
        <taxon>Bacteria</taxon>
        <taxon>Pseudomonadati</taxon>
        <taxon>Bacteroidota</taxon>
        <taxon>Cytophagia</taxon>
        <taxon>Cytophagales</taxon>
        <taxon>Cytophagaceae</taxon>
        <taxon>Spirosoma</taxon>
    </lineage>
</organism>
<reference evidence="2 3" key="1">
    <citation type="submission" date="2020-02" db="EMBL/GenBank/DDBJ databases">
        <title>Draft genome sequence of two Spirosoma agri KCTC 52727 and Spirosoma terrae KCTC 52035.</title>
        <authorList>
            <person name="Rojas J."/>
            <person name="Ambika Manirajan B."/>
            <person name="Suarez C."/>
            <person name="Ratering S."/>
            <person name="Schnell S."/>
        </authorList>
    </citation>
    <scope>NUCLEOTIDE SEQUENCE [LARGE SCALE GENOMIC DNA]</scope>
    <source>
        <strain evidence="2 3">KCTC 52035</strain>
    </source>
</reference>
<feature type="signal peptide" evidence="1">
    <location>
        <begin position="1"/>
        <end position="35"/>
    </location>
</feature>
<name>A0A6L9L7W4_9BACT</name>
<accession>A0A6L9L7W4</accession>
<comment type="caution">
    <text evidence="2">The sequence shown here is derived from an EMBL/GenBank/DDBJ whole genome shotgun (WGS) entry which is preliminary data.</text>
</comment>
<keyword evidence="3" id="KW-1185">Reference proteome</keyword>
<evidence type="ECO:0000313" key="3">
    <source>
        <dbReference type="Proteomes" id="UP000474175"/>
    </source>
</evidence>
<keyword evidence="1" id="KW-0732">Signal</keyword>
<dbReference type="RefSeq" id="WP_163946737.1">
    <property type="nucleotide sequence ID" value="NZ_JAAFZH010000003.1"/>
</dbReference>
<sequence length="558" mass="63564">MKKRETFTLIKLTKKTVNVLICLLLLHFKYTFTSAQNNSPCVGCAEINFQRYASRPTDPNTNPPDGPFNYPVPANQTDWPGYNSKIISGKPVGPVEVQESGVLRLEVRKEYGGSIQIYDKITQQNLINFQDLGRESGLSSYSGPDSFSDDAPYWKTGYNPLQAGDAGDHPAKLLFHGNIDGYVYTKYQCNSWSHIDNRLLEFYYEQWVKLDGNKVHVKTRLTHQRPDKTFYRAYSQEWPFAMIAGVRSVRFYNGSRPFTMDQTSASNGVERIVNGTYIVHQLTPFQITEPWIGTIIGANPGGGERLIAMTCSDFYHTTYNINAIHSYDFSEDGPTVTYSSNAPQYHLDSDNTWYRDYSYIVDNEKEIRTYVYSQARKDKPDFAFTKKNGRNGWYIVDGGHDQKEPFQRDNWTVTYDGKADPGQPISARGTKLLSPWGSWKSSDFNTVYLKMRYSGPEKQLRVNWLLDGQAANGVDSNYPNQNAVRFPRGVRNISQQSLPFNVINDGQMHTYKLTFGGNPLWQGVIQQFELTHNFEGPVIAPGEIVEMVYFGVNNPDNQ</sequence>
<dbReference type="Proteomes" id="UP000474175">
    <property type="component" value="Unassembled WGS sequence"/>
</dbReference>
<dbReference type="EMBL" id="JAAFZH010000003">
    <property type="protein sequence ID" value="NDU95221.1"/>
    <property type="molecule type" value="Genomic_DNA"/>
</dbReference>
<gene>
    <name evidence="2" type="ORF">GK108_10090</name>
</gene>
<evidence type="ECO:0000313" key="2">
    <source>
        <dbReference type="EMBL" id="NDU95221.1"/>
    </source>
</evidence>
<dbReference type="AlphaFoldDB" id="A0A6L9L7W4"/>
<proteinExistence type="predicted"/>
<evidence type="ECO:0000256" key="1">
    <source>
        <dbReference type="SAM" id="SignalP"/>
    </source>
</evidence>
<feature type="chain" id="PRO_5026734507" evidence="1">
    <location>
        <begin position="36"/>
        <end position="558"/>
    </location>
</feature>